<dbReference type="Pfam" id="PF08590">
    <property type="entry name" value="DUF1771"/>
    <property type="match status" value="1"/>
</dbReference>
<accession>A0A5E8B7I4</accession>
<dbReference type="GeneID" id="43580495"/>
<proteinExistence type="predicted"/>
<dbReference type="SMART" id="SM01162">
    <property type="entry name" value="DUF1771"/>
    <property type="match status" value="1"/>
</dbReference>
<feature type="domain" description="Smr" evidence="2">
    <location>
        <begin position="98"/>
        <end position="174"/>
    </location>
</feature>
<dbReference type="InterPro" id="IPR002625">
    <property type="entry name" value="Smr_dom"/>
</dbReference>
<dbReference type="SMART" id="SM00463">
    <property type="entry name" value="SMR"/>
    <property type="match status" value="1"/>
</dbReference>
<dbReference type="PANTHER" id="PTHR47417">
    <property type="entry name" value="SMR DOMAIN-CONTAINING PROTEIN YPL199C"/>
    <property type="match status" value="1"/>
</dbReference>
<dbReference type="RefSeq" id="XP_031852286.1">
    <property type="nucleotide sequence ID" value="XM_031996395.1"/>
</dbReference>
<dbReference type="AlphaFoldDB" id="A0A5E8B7I4"/>
<sequence length="242" mass="27878">MAAVDVEIPLGERSLERDYNHSVDTEYKHLRQLADQEFKKRSSLAEQSKQAYERGEKAEAKQLSDQSKEHARKGDEYNQQAAAYVFRENNTDSADDEIDLHGLYVKEAQGYLDERIRTAINSNQSHIKVIVGKGIHSEDHIAKLKPAVVEMCEKNNLQYHIEEGNAGVVVVDLKGGYSPQQQQQQQQHPYQQQQQPQYQQQHQQQQQQGGYHQQQQQQQQSDETVDLIINILTCCLKKCFSK</sequence>
<evidence type="ECO:0000313" key="3">
    <source>
        <dbReference type="EMBL" id="VVT47363.1"/>
    </source>
</evidence>
<dbReference type="SUPFAM" id="SSF160443">
    <property type="entry name" value="SMR domain-like"/>
    <property type="match status" value="1"/>
</dbReference>
<evidence type="ECO:0000256" key="1">
    <source>
        <dbReference type="SAM" id="MobiDB-lite"/>
    </source>
</evidence>
<dbReference type="Pfam" id="PF01713">
    <property type="entry name" value="Smr"/>
    <property type="match status" value="1"/>
</dbReference>
<reference evidence="3 4" key="1">
    <citation type="submission" date="2019-09" db="EMBL/GenBank/DDBJ databases">
        <authorList>
            <person name="Brejova B."/>
        </authorList>
    </citation>
    <scope>NUCLEOTIDE SEQUENCE [LARGE SCALE GENOMIC DNA]</scope>
</reference>
<dbReference type="InterPro" id="IPR053020">
    <property type="entry name" value="Smr_domain_protein"/>
</dbReference>
<evidence type="ECO:0000313" key="4">
    <source>
        <dbReference type="Proteomes" id="UP000398389"/>
    </source>
</evidence>
<feature type="region of interest" description="Disordered" evidence="1">
    <location>
        <begin position="38"/>
        <end position="75"/>
    </location>
</feature>
<protein>
    <recommendedName>
        <fullName evidence="2">Smr domain-containing protein</fullName>
    </recommendedName>
</protein>
<dbReference type="PROSITE" id="PS50828">
    <property type="entry name" value="SMR"/>
    <property type="match status" value="1"/>
</dbReference>
<dbReference type="InterPro" id="IPR036063">
    <property type="entry name" value="Smr_dom_sf"/>
</dbReference>
<dbReference type="OrthoDB" id="3231855at2759"/>
<feature type="region of interest" description="Disordered" evidence="1">
    <location>
        <begin position="179"/>
        <end position="219"/>
    </location>
</feature>
<dbReference type="InterPro" id="IPR013899">
    <property type="entry name" value="DUF1771"/>
</dbReference>
<keyword evidence="4" id="KW-1185">Reference proteome</keyword>
<name>A0A5E8B7I4_9ASCO</name>
<organism evidence="3 4">
    <name type="scientific">Magnusiomyces paraingens</name>
    <dbReference type="NCBI Taxonomy" id="2606893"/>
    <lineage>
        <taxon>Eukaryota</taxon>
        <taxon>Fungi</taxon>
        <taxon>Dikarya</taxon>
        <taxon>Ascomycota</taxon>
        <taxon>Saccharomycotina</taxon>
        <taxon>Dipodascomycetes</taxon>
        <taxon>Dipodascales</taxon>
        <taxon>Dipodascaceae</taxon>
        <taxon>Magnusiomyces</taxon>
    </lineage>
</organism>
<feature type="compositionally biased region" description="Basic and acidic residues" evidence="1">
    <location>
        <begin position="51"/>
        <end position="75"/>
    </location>
</feature>
<dbReference type="PANTHER" id="PTHR47417:SF1">
    <property type="entry name" value="SMR DOMAIN-CONTAINING PROTEIN YPL199C"/>
    <property type="match status" value="1"/>
</dbReference>
<dbReference type="Proteomes" id="UP000398389">
    <property type="component" value="Unassembled WGS sequence"/>
</dbReference>
<evidence type="ECO:0000259" key="2">
    <source>
        <dbReference type="PROSITE" id="PS50828"/>
    </source>
</evidence>
<dbReference type="EMBL" id="CABVLU010000001">
    <property type="protein sequence ID" value="VVT47363.1"/>
    <property type="molecule type" value="Genomic_DNA"/>
</dbReference>
<gene>
    <name evidence="3" type="ORF">SAPINGB_P001674</name>
</gene>
<dbReference type="Gene3D" id="3.30.1370.110">
    <property type="match status" value="1"/>
</dbReference>